<dbReference type="InterPro" id="IPR011330">
    <property type="entry name" value="Glyco_hydro/deAcase_b/a-brl"/>
</dbReference>
<dbReference type="SUPFAM" id="SSF88713">
    <property type="entry name" value="Glycoside hydrolase/deacetylase"/>
    <property type="match status" value="1"/>
</dbReference>
<keyword evidence="3" id="KW-0812">Transmembrane</keyword>
<dbReference type="EMBL" id="MFFY01000043">
    <property type="protein sequence ID" value="OGF30641.1"/>
    <property type="molecule type" value="Genomic_DNA"/>
</dbReference>
<feature type="transmembrane region" description="Helical" evidence="3">
    <location>
        <begin position="7"/>
        <end position="26"/>
    </location>
</feature>
<evidence type="ECO:0000256" key="3">
    <source>
        <dbReference type="SAM" id="Phobius"/>
    </source>
</evidence>
<keyword evidence="2" id="KW-0732">Signal</keyword>
<dbReference type="GO" id="GO:0005576">
    <property type="term" value="C:extracellular region"/>
    <property type="evidence" value="ECO:0007669"/>
    <property type="project" value="UniProtKB-SubCell"/>
</dbReference>
<dbReference type="AlphaFoldDB" id="A0A1F5SWN8"/>
<dbReference type="GO" id="GO:0016810">
    <property type="term" value="F:hydrolase activity, acting on carbon-nitrogen (but not peptide) bonds"/>
    <property type="evidence" value="ECO:0007669"/>
    <property type="project" value="InterPro"/>
</dbReference>
<evidence type="ECO:0000259" key="4">
    <source>
        <dbReference type="PROSITE" id="PS51677"/>
    </source>
</evidence>
<dbReference type="PANTHER" id="PTHR34216:SF3">
    <property type="entry name" value="POLY-BETA-1,6-N-ACETYL-D-GLUCOSAMINE N-DEACETYLASE"/>
    <property type="match status" value="1"/>
</dbReference>
<protein>
    <recommendedName>
        <fullName evidence="4">NodB homology domain-containing protein</fullName>
    </recommendedName>
</protein>
<dbReference type="InterPro" id="IPR002509">
    <property type="entry name" value="NODB_dom"/>
</dbReference>
<gene>
    <name evidence="5" type="ORF">A3H09_01685</name>
</gene>
<keyword evidence="3" id="KW-0472">Membrane</keyword>
<evidence type="ECO:0000256" key="2">
    <source>
        <dbReference type="ARBA" id="ARBA00022729"/>
    </source>
</evidence>
<dbReference type="PANTHER" id="PTHR34216">
    <property type="match status" value="1"/>
</dbReference>
<evidence type="ECO:0000256" key="1">
    <source>
        <dbReference type="ARBA" id="ARBA00004613"/>
    </source>
</evidence>
<comment type="subcellular location">
    <subcellularLocation>
        <location evidence="1">Secreted</location>
    </subcellularLocation>
</comment>
<reference evidence="5 6" key="1">
    <citation type="journal article" date="2016" name="Nat. Commun.">
        <title>Thousands of microbial genomes shed light on interconnected biogeochemical processes in an aquifer system.</title>
        <authorList>
            <person name="Anantharaman K."/>
            <person name="Brown C.T."/>
            <person name="Hug L.A."/>
            <person name="Sharon I."/>
            <person name="Castelle C.J."/>
            <person name="Probst A.J."/>
            <person name="Thomas B.C."/>
            <person name="Singh A."/>
            <person name="Wilkins M.J."/>
            <person name="Karaoz U."/>
            <person name="Brodie E.L."/>
            <person name="Williams K.H."/>
            <person name="Hubbard S.S."/>
            <person name="Banfield J.F."/>
        </authorList>
    </citation>
    <scope>NUCLEOTIDE SEQUENCE [LARGE SCALE GENOMIC DNA]</scope>
</reference>
<name>A0A1F5SWN8_9BACT</name>
<dbReference type="PROSITE" id="PS51677">
    <property type="entry name" value="NODB"/>
    <property type="match status" value="1"/>
</dbReference>
<evidence type="ECO:0000313" key="6">
    <source>
        <dbReference type="Proteomes" id="UP000176915"/>
    </source>
</evidence>
<dbReference type="InterPro" id="IPR051398">
    <property type="entry name" value="Polysacch_Deacetylase"/>
</dbReference>
<accession>A0A1F5SWN8</accession>
<sequence length="246" mass="28371">MKNFLKNIIYFILSLFNYDGAVILMYHSVAENDEFPTVKPANFEKQLKYLKDNKFQVIKLSELAELINGRRKIAPKTVCLTFDDGYRDNFLNVLPRLNKFNFPATIFVSTALISTKKALKHGKEFIYLKEQDIKEMRASNLVDFGSHSHNHVKLSNLARPQLKQELETSKEILSQLTGRDIISLSYPSGRHTRETEEAAKNVFKIICTVEPGRVNENGHSWRLKRNSIDSQVNFTQFKGIVKFGRI</sequence>
<dbReference type="Pfam" id="PF01522">
    <property type="entry name" value="Polysacc_deac_1"/>
    <property type="match status" value="1"/>
</dbReference>
<dbReference type="Gene3D" id="3.20.20.370">
    <property type="entry name" value="Glycoside hydrolase/deacetylase"/>
    <property type="match status" value="1"/>
</dbReference>
<feature type="domain" description="NodB homology" evidence="4">
    <location>
        <begin position="76"/>
        <end position="246"/>
    </location>
</feature>
<dbReference type="Proteomes" id="UP000176915">
    <property type="component" value="Unassembled WGS sequence"/>
</dbReference>
<keyword evidence="3" id="KW-1133">Transmembrane helix</keyword>
<proteinExistence type="predicted"/>
<evidence type="ECO:0000313" key="5">
    <source>
        <dbReference type="EMBL" id="OGF30641.1"/>
    </source>
</evidence>
<dbReference type="CDD" id="cd10918">
    <property type="entry name" value="CE4_NodB_like_5s_6s"/>
    <property type="match status" value="1"/>
</dbReference>
<dbReference type="GO" id="GO:0005975">
    <property type="term" value="P:carbohydrate metabolic process"/>
    <property type="evidence" value="ECO:0007669"/>
    <property type="project" value="InterPro"/>
</dbReference>
<comment type="caution">
    <text evidence="5">The sequence shown here is derived from an EMBL/GenBank/DDBJ whole genome shotgun (WGS) entry which is preliminary data.</text>
</comment>
<organism evidence="5 6">
    <name type="scientific">Candidatus Falkowbacteria bacterium RIFCSPLOWO2_12_FULL_45_13</name>
    <dbReference type="NCBI Taxonomy" id="1797991"/>
    <lineage>
        <taxon>Bacteria</taxon>
        <taxon>Candidatus Falkowiibacteriota</taxon>
    </lineage>
</organism>